<protein>
    <submittedName>
        <fullName evidence="1">Uncharacterized protein</fullName>
    </submittedName>
</protein>
<gene>
    <name evidence="1" type="ORF">PAMC26577_40580</name>
</gene>
<evidence type="ECO:0000313" key="1">
    <source>
        <dbReference type="EMBL" id="OTP65268.1"/>
    </source>
</evidence>
<comment type="caution">
    <text evidence="1">The sequence shown here is derived from an EMBL/GenBank/DDBJ whole genome shotgun (WGS) entry which is preliminary data.</text>
</comment>
<name>A0A242M2N5_CABSO</name>
<dbReference type="Proteomes" id="UP000195221">
    <property type="component" value="Unassembled WGS sequence"/>
</dbReference>
<accession>A0A242M2N5</accession>
<evidence type="ECO:0000313" key="2">
    <source>
        <dbReference type="Proteomes" id="UP000195221"/>
    </source>
</evidence>
<sequence>MLYVRLRSNEIRTGPAAVVALSTLFVGHRRSEALVKMQT</sequence>
<dbReference type="EMBL" id="NBTZ01000182">
    <property type="protein sequence ID" value="OTP65268.1"/>
    <property type="molecule type" value="Genomic_DNA"/>
</dbReference>
<proteinExistence type="predicted"/>
<organism evidence="1 2">
    <name type="scientific">Caballeronia sordidicola</name>
    <name type="common">Burkholderia sordidicola</name>
    <dbReference type="NCBI Taxonomy" id="196367"/>
    <lineage>
        <taxon>Bacteria</taxon>
        <taxon>Pseudomonadati</taxon>
        <taxon>Pseudomonadota</taxon>
        <taxon>Betaproteobacteria</taxon>
        <taxon>Burkholderiales</taxon>
        <taxon>Burkholderiaceae</taxon>
        <taxon>Caballeronia</taxon>
    </lineage>
</organism>
<dbReference type="AlphaFoldDB" id="A0A242M2N5"/>
<reference evidence="1 2" key="1">
    <citation type="submission" date="2017-03" db="EMBL/GenBank/DDBJ databases">
        <title>Genome analysis of strain PAMC 26577.</title>
        <authorList>
            <person name="Oh H.-M."/>
            <person name="Yang J.-A."/>
        </authorList>
    </citation>
    <scope>NUCLEOTIDE SEQUENCE [LARGE SCALE GENOMIC DNA]</scope>
    <source>
        <strain evidence="1 2">PAMC 26577</strain>
    </source>
</reference>